<evidence type="ECO:0000259" key="1">
    <source>
        <dbReference type="Pfam" id="PF07883"/>
    </source>
</evidence>
<proteinExistence type="predicted"/>
<dbReference type="InterPro" id="IPR047142">
    <property type="entry name" value="OryJ/VirC-like"/>
</dbReference>
<keyword evidence="3" id="KW-1185">Reference proteome</keyword>
<accession>A0A067Q966</accession>
<dbReference type="AlphaFoldDB" id="A0A067Q966"/>
<gene>
    <name evidence="2" type="ORF">JAAARDRAFT_189150</name>
</gene>
<dbReference type="Gene3D" id="2.20.70.150">
    <property type="match status" value="1"/>
</dbReference>
<dbReference type="OrthoDB" id="5840532at2759"/>
<protein>
    <recommendedName>
        <fullName evidence="1">Cupin type-2 domain-containing protein</fullName>
    </recommendedName>
</protein>
<dbReference type="CDD" id="cd02231">
    <property type="entry name" value="cupin_BLL6423-like"/>
    <property type="match status" value="1"/>
</dbReference>
<name>A0A067Q966_9AGAM</name>
<dbReference type="InterPro" id="IPR013096">
    <property type="entry name" value="Cupin_2"/>
</dbReference>
<dbReference type="PANTHER" id="PTHR36156:SF2">
    <property type="entry name" value="CUPIN TYPE-2 DOMAIN-CONTAINING PROTEIN"/>
    <property type="match status" value="1"/>
</dbReference>
<dbReference type="PANTHER" id="PTHR36156">
    <property type="entry name" value="SLR2101 PROTEIN"/>
    <property type="match status" value="1"/>
</dbReference>
<feature type="domain" description="Cupin type-2" evidence="1">
    <location>
        <begin position="83"/>
        <end position="151"/>
    </location>
</feature>
<dbReference type="Proteomes" id="UP000027265">
    <property type="component" value="Unassembled WGS sequence"/>
</dbReference>
<dbReference type="EMBL" id="KL197710">
    <property type="protein sequence ID" value="KDQ63593.1"/>
    <property type="molecule type" value="Genomic_DNA"/>
</dbReference>
<dbReference type="InParanoid" id="A0A067Q966"/>
<evidence type="ECO:0000313" key="3">
    <source>
        <dbReference type="Proteomes" id="UP000027265"/>
    </source>
</evidence>
<evidence type="ECO:0000313" key="2">
    <source>
        <dbReference type="EMBL" id="KDQ63593.1"/>
    </source>
</evidence>
<dbReference type="InterPro" id="IPR014710">
    <property type="entry name" value="RmlC-like_jellyroll"/>
</dbReference>
<dbReference type="InterPro" id="IPR011051">
    <property type="entry name" value="RmlC_Cupin_sf"/>
</dbReference>
<dbReference type="STRING" id="933084.A0A067Q966"/>
<dbReference type="Pfam" id="PF07883">
    <property type="entry name" value="Cupin_2"/>
    <property type="match status" value="1"/>
</dbReference>
<reference evidence="3" key="1">
    <citation type="journal article" date="2014" name="Proc. Natl. Acad. Sci. U.S.A.">
        <title>Extensive sampling of basidiomycete genomes demonstrates inadequacy of the white-rot/brown-rot paradigm for wood decay fungi.</title>
        <authorList>
            <person name="Riley R."/>
            <person name="Salamov A.A."/>
            <person name="Brown D.W."/>
            <person name="Nagy L.G."/>
            <person name="Floudas D."/>
            <person name="Held B.W."/>
            <person name="Levasseur A."/>
            <person name="Lombard V."/>
            <person name="Morin E."/>
            <person name="Otillar R."/>
            <person name="Lindquist E.A."/>
            <person name="Sun H."/>
            <person name="LaButti K.M."/>
            <person name="Schmutz J."/>
            <person name="Jabbour D."/>
            <person name="Luo H."/>
            <person name="Baker S.E."/>
            <person name="Pisabarro A.G."/>
            <person name="Walton J.D."/>
            <person name="Blanchette R.A."/>
            <person name="Henrissat B."/>
            <person name="Martin F."/>
            <person name="Cullen D."/>
            <person name="Hibbett D.S."/>
            <person name="Grigoriev I.V."/>
        </authorList>
    </citation>
    <scope>NUCLEOTIDE SEQUENCE [LARGE SCALE GENOMIC DNA]</scope>
    <source>
        <strain evidence="3">MUCL 33604</strain>
    </source>
</reference>
<dbReference type="Gene3D" id="2.60.120.10">
    <property type="entry name" value="Jelly Rolls"/>
    <property type="match status" value="1"/>
</dbReference>
<sequence>MTALPPPGLRRVVTGHDAQGKAVIQSDSGILAEPIAGMEGASAAPLWISKSVPTTDNNTSDDGALREGTEGIVVLKGTNLRYTDLAPGTVVPMHRTSSLDHNILVKGELVLMMEDGSETHLKDAGDVVIQRGTIHGWRNPSSTEWTRWVTVVIDAAPAVVNGRALEDVWVS</sequence>
<dbReference type="HOGENOM" id="CLU_096188_2_2_1"/>
<organism evidence="2 3">
    <name type="scientific">Jaapia argillacea MUCL 33604</name>
    <dbReference type="NCBI Taxonomy" id="933084"/>
    <lineage>
        <taxon>Eukaryota</taxon>
        <taxon>Fungi</taxon>
        <taxon>Dikarya</taxon>
        <taxon>Basidiomycota</taxon>
        <taxon>Agaricomycotina</taxon>
        <taxon>Agaricomycetes</taxon>
        <taxon>Agaricomycetidae</taxon>
        <taxon>Jaapiales</taxon>
        <taxon>Jaapiaceae</taxon>
        <taxon>Jaapia</taxon>
    </lineage>
</organism>
<dbReference type="SUPFAM" id="SSF51182">
    <property type="entry name" value="RmlC-like cupins"/>
    <property type="match status" value="1"/>
</dbReference>